<dbReference type="PANTHER" id="PTHR33371:SF17">
    <property type="entry name" value="MCE-FAMILY PROTEIN MCE1B"/>
    <property type="match status" value="1"/>
</dbReference>
<evidence type="ECO:0000256" key="1">
    <source>
        <dbReference type="SAM" id="Phobius"/>
    </source>
</evidence>
<dbReference type="InterPro" id="IPR024516">
    <property type="entry name" value="Mce_C"/>
</dbReference>
<keyword evidence="1" id="KW-0472">Membrane</keyword>
<sequence length="354" mass="38667">MSSRNTTTIVAGVKLGIFTVVSILVTGLLAVIMGNIGFGDKRTVHAEFTSASMLQEGDDVRIAGIPVGEVTSIELHQRSRAKVSFTVAADVPLTTNSRAEIRYLNVVGDRYLALEEGPEGGKRLGDDATMPVTRTEPALDLTALYNGFQPLFSALDPEAVNELSQNIIDVLQGESGTVQSLLARTASLTTTLADRDELIGEVITNLDRLLGTVDRRRTQLSELVLGLEEWMGNLAEDRDVIGTSVQNLSELTDTVADLLTRARPLLAEDVRGLRTLMRTLAKQENLDVLTGLLERLPEAMTDQTRIGTYGSWYNYYLCDFEGSIKLPKILGIDLGWLEDALNDLSFHSTAPRCQ</sequence>
<keyword evidence="1" id="KW-1133">Transmembrane helix</keyword>
<evidence type="ECO:0000259" key="3">
    <source>
        <dbReference type="Pfam" id="PF11887"/>
    </source>
</evidence>
<organism evidence="4 5">
    <name type="scientific">Nocardioides oceani</name>
    <dbReference type="NCBI Taxonomy" id="3058369"/>
    <lineage>
        <taxon>Bacteria</taxon>
        <taxon>Bacillati</taxon>
        <taxon>Actinomycetota</taxon>
        <taxon>Actinomycetes</taxon>
        <taxon>Propionibacteriales</taxon>
        <taxon>Nocardioidaceae</taxon>
        <taxon>Nocardioides</taxon>
    </lineage>
</organism>
<dbReference type="InterPro" id="IPR052336">
    <property type="entry name" value="MlaD_Phospholipid_Transporter"/>
</dbReference>
<accession>A0ABT8FL39</accession>
<dbReference type="InterPro" id="IPR003399">
    <property type="entry name" value="Mce/MlaD"/>
</dbReference>
<evidence type="ECO:0000259" key="2">
    <source>
        <dbReference type="Pfam" id="PF02470"/>
    </source>
</evidence>
<dbReference type="Pfam" id="PF11887">
    <property type="entry name" value="Mce4_CUP1"/>
    <property type="match status" value="1"/>
</dbReference>
<dbReference type="NCBIfam" id="TIGR00996">
    <property type="entry name" value="Mtu_fam_mce"/>
    <property type="match status" value="1"/>
</dbReference>
<keyword evidence="1" id="KW-0812">Transmembrane</keyword>
<dbReference type="Pfam" id="PF02470">
    <property type="entry name" value="MlaD"/>
    <property type="match status" value="1"/>
</dbReference>
<dbReference type="Proteomes" id="UP001168620">
    <property type="component" value="Unassembled WGS sequence"/>
</dbReference>
<feature type="transmembrane region" description="Helical" evidence="1">
    <location>
        <begin position="12"/>
        <end position="33"/>
    </location>
</feature>
<protein>
    <submittedName>
        <fullName evidence="4">MCE family protein</fullName>
    </submittedName>
</protein>
<gene>
    <name evidence="4" type="ORF">QWY28_20380</name>
</gene>
<name>A0ABT8FL39_9ACTN</name>
<dbReference type="RefSeq" id="WP_300954581.1">
    <property type="nucleotide sequence ID" value="NZ_JAUHJQ010000012.1"/>
</dbReference>
<comment type="caution">
    <text evidence="4">The sequence shown here is derived from an EMBL/GenBank/DDBJ whole genome shotgun (WGS) entry which is preliminary data.</text>
</comment>
<evidence type="ECO:0000313" key="4">
    <source>
        <dbReference type="EMBL" id="MDN4175334.1"/>
    </source>
</evidence>
<feature type="domain" description="Mce/MlaD" evidence="2">
    <location>
        <begin position="41"/>
        <end position="117"/>
    </location>
</feature>
<dbReference type="EMBL" id="JAUHJQ010000012">
    <property type="protein sequence ID" value="MDN4175334.1"/>
    <property type="molecule type" value="Genomic_DNA"/>
</dbReference>
<evidence type="ECO:0000313" key="5">
    <source>
        <dbReference type="Proteomes" id="UP001168620"/>
    </source>
</evidence>
<keyword evidence="5" id="KW-1185">Reference proteome</keyword>
<proteinExistence type="predicted"/>
<dbReference type="InterPro" id="IPR005693">
    <property type="entry name" value="Mce"/>
</dbReference>
<feature type="domain" description="Mammalian cell entry C-terminal" evidence="3">
    <location>
        <begin position="122"/>
        <end position="283"/>
    </location>
</feature>
<dbReference type="PANTHER" id="PTHR33371">
    <property type="entry name" value="INTERMEMBRANE PHOSPHOLIPID TRANSPORT SYSTEM BINDING PROTEIN MLAD-RELATED"/>
    <property type="match status" value="1"/>
</dbReference>
<reference evidence="4" key="1">
    <citation type="submission" date="2023-06" db="EMBL/GenBank/DDBJ databases">
        <title>Draft genome sequence of Nocardioides sp. SOB77.</title>
        <authorList>
            <person name="Zhang G."/>
        </authorList>
    </citation>
    <scope>NUCLEOTIDE SEQUENCE</scope>
    <source>
        <strain evidence="4">SOB77</strain>
    </source>
</reference>